<proteinExistence type="predicted"/>
<reference evidence="1" key="3">
    <citation type="submission" date="2022-06" db="UniProtKB">
        <authorList>
            <consortium name="EnsemblPlants"/>
        </authorList>
    </citation>
    <scope>IDENTIFICATION</scope>
</reference>
<dbReference type="AlphaFoldDB" id="A0A8R7PEE2"/>
<reference evidence="2" key="1">
    <citation type="journal article" date="2013" name="Nature">
        <title>Draft genome of the wheat A-genome progenitor Triticum urartu.</title>
        <authorList>
            <person name="Ling H.Q."/>
            <person name="Zhao S."/>
            <person name="Liu D."/>
            <person name="Wang J."/>
            <person name="Sun H."/>
            <person name="Zhang C."/>
            <person name="Fan H."/>
            <person name="Li D."/>
            <person name="Dong L."/>
            <person name="Tao Y."/>
            <person name="Gao C."/>
            <person name="Wu H."/>
            <person name="Li Y."/>
            <person name="Cui Y."/>
            <person name="Guo X."/>
            <person name="Zheng S."/>
            <person name="Wang B."/>
            <person name="Yu K."/>
            <person name="Liang Q."/>
            <person name="Yang W."/>
            <person name="Lou X."/>
            <person name="Chen J."/>
            <person name="Feng M."/>
            <person name="Jian J."/>
            <person name="Zhang X."/>
            <person name="Luo G."/>
            <person name="Jiang Y."/>
            <person name="Liu J."/>
            <person name="Wang Z."/>
            <person name="Sha Y."/>
            <person name="Zhang B."/>
            <person name="Wu H."/>
            <person name="Tang D."/>
            <person name="Shen Q."/>
            <person name="Xue P."/>
            <person name="Zou S."/>
            <person name="Wang X."/>
            <person name="Liu X."/>
            <person name="Wang F."/>
            <person name="Yang Y."/>
            <person name="An X."/>
            <person name="Dong Z."/>
            <person name="Zhang K."/>
            <person name="Zhang X."/>
            <person name="Luo M.C."/>
            <person name="Dvorak J."/>
            <person name="Tong Y."/>
            <person name="Wang J."/>
            <person name="Yang H."/>
            <person name="Li Z."/>
            <person name="Wang D."/>
            <person name="Zhang A."/>
            <person name="Wang J."/>
        </authorList>
    </citation>
    <scope>NUCLEOTIDE SEQUENCE</scope>
    <source>
        <strain evidence="2">cv. G1812</strain>
    </source>
</reference>
<dbReference type="Gramene" id="TuG1812G0200002876.01.T01">
    <property type="protein sequence ID" value="TuG1812G0200002876.01.T01.cds423483"/>
    <property type="gene ID" value="TuG1812G0200002876.01"/>
</dbReference>
<evidence type="ECO:0000313" key="2">
    <source>
        <dbReference type="Proteomes" id="UP000015106"/>
    </source>
</evidence>
<protein>
    <submittedName>
        <fullName evidence="1">Uncharacterized protein</fullName>
    </submittedName>
</protein>
<dbReference type="EnsemblPlants" id="TuG1812G0200002876.01.T01">
    <property type="protein sequence ID" value="TuG1812G0200002876.01.T01.cds423483"/>
    <property type="gene ID" value="TuG1812G0200002876.01"/>
</dbReference>
<accession>A0A8R7PEE2</accession>
<keyword evidence="2" id="KW-1185">Reference proteome</keyword>
<evidence type="ECO:0000313" key="1">
    <source>
        <dbReference type="EnsemblPlants" id="TuG1812G0200002876.01.T01.cds423483"/>
    </source>
</evidence>
<reference evidence="1" key="2">
    <citation type="submission" date="2018-03" db="EMBL/GenBank/DDBJ databases">
        <title>The Triticum urartu genome reveals the dynamic nature of wheat genome evolution.</title>
        <authorList>
            <person name="Ling H."/>
            <person name="Ma B."/>
            <person name="Shi X."/>
            <person name="Liu H."/>
            <person name="Dong L."/>
            <person name="Sun H."/>
            <person name="Cao Y."/>
            <person name="Gao Q."/>
            <person name="Zheng S."/>
            <person name="Li Y."/>
            <person name="Yu Y."/>
            <person name="Du H."/>
            <person name="Qi M."/>
            <person name="Li Y."/>
            <person name="Yu H."/>
            <person name="Cui Y."/>
            <person name="Wang N."/>
            <person name="Chen C."/>
            <person name="Wu H."/>
            <person name="Zhao Y."/>
            <person name="Zhang J."/>
            <person name="Li Y."/>
            <person name="Zhou W."/>
            <person name="Zhang B."/>
            <person name="Hu W."/>
            <person name="Eijk M."/>
            <person name="Tang J."/>
            <person name="Witsenboer H."/>
            <person name="Zhao S."/>
            <person name="Li Z."/>
            <person name="Zhang A."/>
            <person name="Wang D."/>
            <person name="Liang C."/>
        </authorList>
    </citation>
    <scope>NUCLEOTIDE SEQUENCE [LARGE SCALE GENOMIC DNA]</scope>
    <source>
        <strain evidence="1">cv. G1812</strain>
    </source>
</reference>
<sequence>MGFPIMAHGYRCSLPLLLLFLQIVSTYHYIVCVVNVRLLNMFVCLCWYVM</sequence>
<name>A0A8R7PEE2_TRIUA</name>
<organism evidence="1 2">
    <name type="scientific">Triticum urartu</name>
    <name type="common">Red wild einkorn</name>
    <name type="synonym">Crithodium urartu</name>
    <dbReference type="NCBI Taxonomy" id="4572"/>
    <lineage>
        <taxon>Eukaryota</taxon>
        <taxon>Viridiplantae</taxon>
        <taxon>Streptophyta</taxon>
        <taxon>Embryophyta</taxon>
        <taxon>Tracheophyta</taxon>
        <taxon>Spermatophyta</taxon>
        <taxon>Magnoliopsida</taxon>
        <taxon>Liliopsida</taxon>
        <taxon>Poales</taxon>
        <taxon>Poaceae</taxon>
        <taxon>BOP clade</taxon>
        <taxon>Pooideae</taxon>
        <taxon>Triticodae</taxon>
        <taxon>Triticeae</taxon>
        <taxon>Triticinae</taxon>
        <taxon>Triticum</taxon>
    </lineage>
</organism>
<dbReference type="Proteomes" id="UP000015106">
    <property type="component" value="Chromosome 2"/>
</dbReference>